<dbReference type="KEGG" id="cmu:TC_0374"/>
<gene>
    <name evidence="1" type="ordered locus">TC_0374</name>
</gene>
<proteinExistence type="predicted"/>
<evidence type="ECO:0000313" key="2">
    <source>
        <dbReference type="Proteomes" id="UP000000800"/>
    </source>
</evidence>
<organism evidence="1 2">
    <name type="scientific">Chlamydia muridarum (strain MoPn / Nigg)</name>
    <dbReference type="NCBI Taxonomy" id="243161"/>
    <lineage>
        <taxon>Bacteria</taxon>
        <taxon>Pseudomonadati</taxon>
        <taxon>Chlamydiota</taxon>
        <taxon>Chlamydiia</taxon>
        <taxon>Chlamydiales</taxon>
        <taxon>Chlamydiaceae</taxon>
        <taxon>Chlamydia/Chlamydophila group</taxon>
        <taxon>Chlamydia</taxon>
    </lineage>
</organism>
<sequence length="33" mass="3778">MNVVCVKSLVSYSSFLQNQEDFSLYICSSFILI</sequence>
<dbReference type="Proteomes" id="UP000000800">
    <property type="component" value="Chromosome"/>
</dbReference>
<dbReference type="AlphaFoldDB" id="Q9PKT8"/>
<accession>Q9PKT8</accession>
<keyword evidence="2" id="KW-1185">Reference proteome</keyword>
<dbReference type="EMBL" id="AE002160">
    <property type="protein sequence ID" value="AAF39232.1"/>
    <property type="molecule type" value="Genomic_DNA"/>
</dbReference>
<name>Q9PKT8_CHLMU</name>
<dbReference type="HOGENOM" id="CLU_3381201_0_0_0"/>
<reference evidence="1 2" key="1">
    <citation type="journal article" date="2000" name="Nucleic Acids Res.">
        <title>Genome sequences of Chlamydia trachomatis MoPn and Chlamydia pneumoniae AR39.</title>
        <authorList>
            <person name="Read T.D."/>
            <person name="Brunham R.C."/>
            <person name="Shen C."/>
            <person name="Gill S.R."/>
            <person name="Heidelberg J.F."/>
            <person name="White O."/>
            <person name="Hickey E.K."/>
            <person name="Peterson J.D."/>
            <person name="Utterback T.R."/>
            <person name="Berry K.J."/>
            <person name="Bass S."/>
            <person name="Linher K.D."/>
            <person name="Weidman J.F."/>
            <person name="Khouri H.M."/>
            <person name="Craven B."/>
            <person name="Bowman C."/>
            <person name="Dodson R.J."/>
            <person name="Gwinn M.L."/>
            <person name="Nelson W.C."/>
            <person name="DeBoy R.T."/>
            <person name="Kolonay J.F."/>
            <person name="McClarty G."/>
            <person name="Salzberg S.L."/>
            <person name="Eisen J.A."/>
            <person name="Fraser C.M."/>
        </authorList>
    </citation>
    <scope>NUCLEOTIDE SEQUENCE [LARGE SCALE GENOMIC DNA]</scope>
    <source>
        <strain evidence="2">MoPn / Nigg</strain>
    </source>
</reference>
<evidence type="ECO:0000313" key="1">
    <source>
        <dbReference type="EMBL" id="AAF39232.1"/>
    </source>
</evidence>
<dbReference type="PIR" id="B81710">
    <property type="entry name" value="B81710"/>
</dbReference>
<protein>
    <submittedName>
        <fullName evidence="1">Uncharacterized protein</fullName>
    </submittedName>
</protein>